<evidence type="ECO:0000313" key="3">
    <source>
        <dbReference type="Proteomes" id="UP000320095"/>
    </source>
</evidence>
<keyword evidence="3" id="KW-1185">Reference proteome</keyword>
<dbReference type="Proteomes" id="UP000320095">
    <property type="component" value="Unassembled WGS sequence"/>
</dbReference>
<organism evidence="2 3">
    <name type="scientific">Mycolicibacterium hodleri</name>
    <dbReference type="NCBI Taxonomy" id="49897"/>
    <lineage>
        <taxon>Bacteria</taxon>
        <taxon>Bacillati</taxon>
        <taxon>Actinomycetota</taxon>
        <taxon>Actinomycetes</taxon>
        <taxon>Mycobacteriales</taxon>
        <taxon>Mycobacteriaceae</taxon>
        <taxon>Mycolicibacterium</taxon>
    </lineage>
</organism>
<dbReference type="Pfam" id="PF19650">
    <property type="entry name" value="DUF6153"/>
    <property type="match status" value="1"/>
</dbReference>
<name>A0A502EAZ0_9MYCO</name>
<accession>A0A502EAZ0</accession>
<keyword evidence="1" id="KW-0472">Membrane</keyword>
<keyword evidence="1" id="KW-0812">Transmembrane</keyword>
<keyword evidence="1" id="KW-1133">Transmembrane helix</keyword>
<protein>
    <submittedName>
        <fullName evidence="2">Uncharacterized protein</fullName>
    </submittedName>
</protein>
<dbReference type="EMBL" id="RCZG01000004">
    <property type="protein sequence ID" value="TPG34139.1"/>
    <property type="molecule type" value="Genomic_DNA"/>
</dbReference>
<evidence type="ECO:0000256" key="1">
    <source>
        <dbReference type="SAM" id="Phobius"/>
    </source>
</evidence>
<feature type="transmembrane region" description="Helical" evidence="1">
    <location>
        <begin position="20"/>
        <end position="40"/>
    </location>
</feature>
<sequence>MMAGVMNVRGVAPLPFVARFLLFVVLLGGIVTMHAVTFTLGHDHAAQTSLAATSQHHTLGGHADLADPPCDAHDCGQQHTGLHGCVFIITAIAIIAGLAMLCWVATRRTTLFAPKTRRSYRRRQRAPPWTVLSLHQLSILRV</sequence>
<proteinExistence type="predicted"/>
<feature type="transmembrane region" description="Helical" evidence="1">
    <location>
        <begin position="86"/>
        <end position="105"/>
    </location>
</feature>
<dbReference type="InterPro" id="IPR046151">
    <property type="entry name" value="DUF6153"/>
</dbReference>
<reference evidence="2 3" key="1">
    <citation type="journal article" date="2019" name="Environ. Microbiol.">
        <title>Species interactions and distinct microbial communities in high Arctic permafrost affected cryosols are associated with the CH4 and CO2 gas fluxes.</title>
        <authorList>
            <person name="Altshuler I."/>
            <person name="Hamel J."/>
            <person name="Turney S."/>
            <person name="Magnuson E."/>
            <person name="Levesque R."/>
            <person name="Greer C."/>
            <person name="Whyte L.G."/>
        </authorList>
    </citation>
    <scope>NUCLEOTIDE SEQUENCE [LARGE SCALE GENOMIC DNA]</scope>
    <source>
        <strain evidence="2 3">S5.20</strain>
    </source>
</reference>
<evidence type="ECO:0000313" key="2">
    <source>
        <dbReference type="EMBL" id="TPG34139.1"/>
    </source>
</evidence>
<gene>
    <name evidence="2" type="ORF">EAH80_11015</name>
</gene>
<dbReference type="AlphaFoldDB" id="A0A502EAZ0"/>
<comment type="caution">
    <text evidence="2">The sequence shown here is derived from an EMBL/GenBank/DDBJ whole genome shotgun (WGS) entry which is preliminary data.</text>
</comment>